<dbReference type="PANTHER" id="PTHR35092:SF1">
    <property type="entry name" value="CHLORINASE MJ1651"/>
    <property type="match status" value="1"/>
</dbReference>
<dbReference type="PIRSF" id="PIRSF006779">
    <property type="entry name" value="UCP006779"/>
    <property type="match status" value="1"/>
</dbReference>
<dbReference type="Gene3D" id="3.40.50.10790">
    <property type="entry name" value="S-adenosyl-l-methionine hydroxide adenosyltransferase, N-terminal"/>
    <property type="match status" value="1"/>
</dbReference>
<feature type="domain" description="S-adenosyl-l-methionine hydroxide adenosyltransferase C-terminal" evidence="4">
    <location>
        <begin position="180"/>
        <end position="266"/>
    </location>
</feature>
<accession>X1EW21</accession>
<dbReference type="EMBL" id="BARU01005465">
    <property type="protein sequence ID" value="GAH36777.1"/>
    <property type="molecule type" value="Genomic_DNA"/>
</dbReference>
<evidence type="ECO:0000259" key="4">
    <source>
        <dbReference type="Pfam" id="PF20257"/>
    </source>
</evidence>
<evidence type="ECO:0000259" key="3">
    <source>
        <dbReference type="Pfam" id="PF01887"/>
    </source>
</evidence>
<dbReference type="Gene3D" id="2.40.30.90">
    <property type="entry name" value="Bacterial fluorinating enzyme like"/>
    <property type="match status" value="1"/>
</dbReference>
<dbReference type="Pfam" id="PF20257">
    <property type="entry name" value="SAM_HAT_C"/>
    <property type="match status" value="1"/>
</dbReference>
<evidence type="ECO:0008006" key="6">
    <source>
        <dbReference type="Google" id="ProtNLM"/>
    </source>
</evidence>
<dbReference type="InterPro" id="IPR002747">
    <property type="entry name" value="SAM_OH_AdoTrfase"/>
</dbReference>
<dbReference type="InterPro" id="IPR046470">
    <property type="entry name" value="SAM_HAT_C"/>
</dbReference>
<reference evidence="5" key="1">
    <citation type="journal article" date="2014" name="Front. Microbiol.">
        <title>High frequency of phylogenetically diverse reductive dehalogenase-homologous genes in deep subseafloor sedimentary metagenomes.</title>
        <authorList>
            <person name="Kawai M."/>
            <person name="Futagami T."/>
            <person name="Toyoda A."/>
            <person name="Takaki Y."/>
            <person name="Nishi S."/>
            <person name="Hori S."/>
            <person name="Arai W."/>
            <person name="Tsubouchi T."/>
            <person name="Morono Y."/>
            <person name="Uchiyama I."/>
            <person name="Ito T."/>
            <person name="Fujiyama A."/>
            <person name="Inagaki F."/>
            <person name="Takami H."/>
        </authorList>
    </citation>
    <scope>NUCLEOTIDE SEQUENCE</scope>
    <source>
        <strain evidence="5">Expedition CK06-06</strain>
    </source>
</reference>
<comment type="similarity">
    <text evidence="2">Belongs to the SAM hydrolase / SAM-dependent halogenase family.</text>
</comment>
<dbReference type="PANTHER" id="PTHR35092">
    <property type="entry name" value="CHLORINASE MJ1651"/>
    <property type="match status" value="1"/>
</dbReference>
<protein>
    <recommendedName>
        <fullName evidence="6">Adenosyl-chloride synthase</fullName>
    </recommendedName>
</protein>
<dbReference type="SUPFAM" id="SSF102522">
    <property type="entry name" value="Bacterial fluorinating enzyme, N-terminal domain"/>
    <property type="match status" value="1"/>
</dbReference>
<dbReference type="SUPFAM" id="SSF101852">
    <property type="entry name" value="Bacterial fluorinating enzyme, C-terminal domain"/>
    <property type="match status" value="1"/>
</dbReference>
<name>X1EW21_9ZZZZ</name>
<feature type="domain" description="S-adenosyl-l-methionine hydroxide adenosyltransferase N-terminal" evidence="3">
    <location>
        <begin position="10"/>
        <end position="155"/>
    </location>
</feature>
<comment type="caution">
    <text evidence="5">The sequence shown here is derived from an EMBL/GenBank/DDBJ whole genome shotgun (WGS) entry which is preliminary data.</text>
</comment>
<dbReference type="AlphaFoldDB" id="X1EW21"/>
<gene>
    <name evidence="5" type="ORF">S03H2_10650</name>
</gene>
<proteinExistence type="inferred from homology"/>
<sequence>MVSEGRAPLITLLTDLGTDDIYVGVMKAVMLGVCPGARIVDLCHGIEPQDTQQAAFLLDTAWRYCPEGTVHVIVVDPGVGSERRVLAVEAHNQQFVAPDNGVLTYVLARARDYRAFSVEREDYLLPEVSQTFHGRDILAPVAAHLARGLPTEVVGPELEGELCVLPISRPVISAAGLEAHVVHVDRFGNLVTDLSEADLYTWQQERGSQGFIVRVGDSAIEDISLTYAGAQPGELIALFGSTGQLEIAVNMGSAAECLGVGRGAIVLAEGEA</sequence>
<evidence type="ECO:0000313" key="5">
    <source>
        <dbReference type="EMBL" id="GAH36777.1"/>
    </source>
</evidence>
<dbReference type="InterPro" id="IPR023228">
    <property type="entry name" value="SAM_OH_AdoTrfase_N_sf"/>
</dbReference>
<evidence type="ECO:0000256" key="2">
    <source>
        <dbReference type="ARBA" id="ARBA00024035"/>
    </source>
</evidence>
<evidence type="ECO:0000256" key="1">
    <source>
        <dbReference type="ARBA" id="ARBA00022691"/>
    </source>
</evidence>
<dbReference type="InterPro" id="IPR046469">
    <property type="entry name" value="SAM_HAT_N"/>
</dbReference>
<keyword evidence="1" id="KW-0949">S-adenosyl-L-methionine</keyword>
<dbReference type="InterPro" id="IPR023227">
    <property type="entry name" value="SAM_OH_AdoTrfase_C_sf"/>
</dbReference>
<dbReference type="Pfam" id="PF01887">
    <property type="entry name" value="SAM_HAT_N"/>
    <property type="match status" value="1"/>
</dbReference>
<organism evidence="5">
    <name type="scientific">marine sediment metagenome</name>
    <dbReference type="NCBI Taxonomy" id="412755"/>
    <lineage>
        <taxon>unclassified sequences</taxon>
        <taxon>metagenomes</taxon>
        <taxon>ecological metagenomes</taxon>
    </lineage>
</organism>